<name>A0A6G0WI06_9STRA</name>
<organism evidence="2 3">
    <name type="scientific">Aphanomyces euteiches</name>
    <dbReference type="NCBI Taxonomy" id="100861"/>
    <lineage>
        <taxon>Eukaryota</taxon>
        <taxon>Sar</taxon>
        <taxon>Stramenopiles</taxon>
        <taxon>Oomycota</taxon>
        <taxon>Saprolegniomycetes</taxon>
        <taxon>Saprolegniales</taxon>
        <taxon>Verrucalvaceae</taxon>
        <taxon>Aphanomyces</taxon>
    </lineage>
</organism>
<keyword evidence="3" id="KW-1185">Reference proteome</keyword>
<dbReference type="AlphaFoldDB" id="A0A6G0WI06"/>
<sequence length="365" mass="42481">MLAAPSKSKGKKVGRDLTLVSKQQAAKTAAATKRKQDQRAREKNEKDSLLTTERELQGMIDMLMKRFKYPVVILNQLPTEIRDAVLENRERIRDGNDMKKRLQELYEVQQILSRWVFAHYPHEPKPTMMETTLLGHDECRQFGHLWLCQKGLNMALTAHPYEPFLGKVDDNIISWPHMGEDDTGSAVEAVQFHSQYSVMGDYRDVAAVLWDTYHTSSPDHIITIVEKVNDDCVYSCVEYGPVRSKILHLAGIFRLKHRIIVTITVIAYDERFPMKDGETRIHGFGWMILDEMGDKVTLCRQSHLQYAPVNKDRRLTLEELGQMLHYRPEPREPRENVVVKFQEMVENGYTLQRDYQIRPHFPVMD</sequence>
<protein>
    <submittedName>
        <fullName evidence="2">Uncharacterized protein</fullName>
    </submittedName>
</protein>
<feature type="compositionally biased region" description="Low complexity" evidence="1">
    <location>
        <begin position="22"/>
        <end position="31"/>
    </location>
</feature>
<accession>A0A6G0WI06</accession>
<feature type="compositionally biased region" description="Basic and acidic residues" evidence="1">
    <location>
        <begin position="34"/>
        <end position="48"/>
    </location>
</feature>
<proteinExistence type="predicted"/>
<evidence type="ECO:0000313" key="2">
    <source>
        <dbReference type="EMBL" id="KAF0726826.1"/>
    </source>
</evidence>
<reference evidence="2 3" key="1">
    <citation type="submission" date="2019-07" db="EMBL/GenBank/DDBJ databases">
        <title>Genomics analysis of Aphanomyces spp. identifies a new class of oomycete effector associated with host adaptation.</title>
        <authorList>
            <person name="Gaulin E."/>
        </authorList>
    </citation>
    <scope>NUCLEOTIDE SEQUENCE [LARGE SCALE GENOMIC DNA]</scope>
    <source>
        <strain evidence="2 3">ATCC 201684</strain>
    </source>
</reference>
<evidence type="ECO:0000313" key="3">
    <source>
        <dbReference type="Proteomes" id="UP000481153"/>
    </source>
</evidence>
<feature type="region of interest" description="Disordered" evidence="1">
    <location>
        <begin position="1"/>
        <end position="48"/>
    </location>
</feature>
<comment type="caution">
    <text evidence="2">The sequence shown here is derived from an EMBL/GenBank/DDBJ whole genome shotgun (WGS) entry which is preliminary data.</text>
</comment>
<dbReference type="Proteomes" id="UP000481153">
    <property type="component" value="Unassembled WGS sequence"/>
</dbReference>
<dbReference type="VEuPathDB" id="FungiDB:AeMF1_014448"/>
<evidence type="ECO:0000256" key="1">
    <source>
        <dbReference type="SAM" id="MobiDB-lite"/>
    </source>
</evidence>
<dbReference type="EMBL" id="VJMJ01000205">
    <property type="protein sequence ID" value="KAF0726826.1"/>
    <property type="molecule type" value="Genomic_DNA"/>
</dbReference>
<gene>
    <name evidence="2" type="ORF">Ae201684_014969</name>
</gene>